<evidence type="ECO:0000313" key="10">
    <source>
        <dbReference type="Proteomes" id="UP000471120"/>
    </source>
</evidence>
<evidence type="ECO:0000256" key="1">
    <source>
        <dbReference type="ARBA" id="ARBA00004141"/>
    </source>
</evidence>
<feature type="region of interest" description="Disordered" evidence="7">
    <location>
        <begin position="153"/>
        <end position="202"/>
    </location>
</feature>
<evidence type="ECO:0000256" key="2">
    <source>
        <dbReference type="ARBA" id="ARBA00022676"/>
    </source>
</evidence>
<organism evidence="9 10">
    <name type="scientific">Rhodococcus rhodnii</name>
    <dbReference type="NCBI Taxonomy" id="38312"/>
    <lineage>
        <taxon>Bacteria</taxon>
        <taxon>Bacillati</taxon>
        <taxon>Actinomycetota</taxon>
        <taxon>Actinomycetes</taxon>
        <taxon>Mycobacteriales</taxon>
        <taxon>Nocardiaceae</taxon>
        <taxon>Rhodococcus</taxon>
    </lineage>
</organism>
<dbReference type="CDD" id="cd06427">
    <property type="entry name" value="CESA_like_2"/>
    <property type="match status" value="1"/>
</dbReference>
<dbReference type="InterPro" id="IPR029044">
    <property type="entry name" value="Nucleotide-diphossugar_trans"/>
</dbReference>
<evidence type="ECO:0000256" key="8">
    <source>
        <dbReference type="SAM" id="Phobius"/>
    </source>
</evidence>
<dbReference type="SUPFAM" id="SSF53448">
    <property type="entry name" value="Nucleotide-diphospho-sugar transferases"/>
    <property type="match status" value="1"/>
</dbReference>
<comment type="caution">
    <text evidence="9">The sequence shown here is derived from an EMBL/GenBank/DDBJ whole genome shotgun (WGS) entry which is preliminary data.</text>
</comment>
<sequence>MDATVDHRLRLAQKVFRPGRVVHPAGHRRERAEPRLGRSGAAARDQGRRPHRSRRRIARRRADPVHLRPAARAAERRARGRHRSRDHRADVHRRRRQTAAHLDDDVLHVDSRRPPCAAREPRQRRQPRSRIAVPRTPAVAGVAAARLAVGAVPGHGVDRERDPGVQGRRHDAVGGPLARTGAAVVTGGAPTPPPSPDPRRSDAEFEAHALHDAVAGLRERSPIDSASTSFHRWQRWTGYGLLVVVIAGLVLAPVATLVTATFVATIAYLTTLIDRIVLFHRGLDGSTIVRIDDETARAIPDDELPTYTVLVPAYDEPEVIGQLIDNMAALEYPRHKLQVLLLLEADDERTIEAAHASFESDMVDILLVPPAEPRTKPKACNFGLHYSTGEIVTIFDAEDRPDPLQLRRVAAAWRELPENTACVQAKLAFHNGAQNLLTAWFTGDYALWFNFILPGLMRSRAPIPLGGTSNHLSMRVLDEIGAWDPFNVTEDADLGVRIAQSGYRTAVLDSTTLEEANSDPINWIRQRSRWYKGYLQTWLVHTRRPLHLLRSLGPMAYFRFLTLMAGTPLIAAMNMVFWLVSIAWLLGQPLVVAELFPAYVYFPALISLVFGNSAVIYMNVIACRETGNSRLLLAAVTSPAYWILMSIAAIKGAYQLLFAPSYWEKTFHGLPGTGDDTPAATEKGTA</sequence>
<feature type="compositionally biased region" description="Basic residues" evidence="7">
    <location>
        <begin position="49"/>
        <end position="59"/>
    </location>
</feature>
<keyword evidence="2" id="KW-0328">Glycosyltransferase</keyword>
<dbReference type="Proteomes" id="UP000471120">
    <property type="component" value="Unassembled WGS sequence"/>
</dbReference>
<dbReference type="PANTHER" id="PTHR43867:SF2">
    <property type="entry name" value="CELLULOSE SYNTHASE CATALYTIC SUBUNIT A [UDP-FORMING]"/>
    <property type="match status" value="1"/>
</dbReference>
<dbReference type="GO" id="GO:0016757">
    <property type="term" value="F:glycosyltransferase activity"/>
    <property type="evidence" value="ECO:0007669"/>
    <property type="project" value="UniProtKB-KW"/>
</dbReference>
<feature type="compositionally biased region" description="Basic and acidic residues" evidence="7">
    <location>
        <begin position="101"/>
        <end position="123"/>
    </location>
</feature>
<dbReference type="Gene3D" id="3.90.550.10">
    <property type="entry name" value="Spore Coat Polysaccharide Biosynthesis Protein SpsA, Chain A"/>
    <property type="match status" value="1"/>
</dbReference>
<keyword evidence="6 8" id="KW-0472">Membrane</keyword>
<dbReference type="InterPro" id="IPR050321">
    <property type="entry name" value="Glycosyltr_2/OpgH_subfam"/>
</dbReference>
<reference evidence="9 10" key="1">
    <citation type="submission" date="2018-07" db="EMBL/GenBank/DDBJ databases">
        <title>Genome sequence of Rhodococcus rhodnii ATCC 35071 from Rhodnius prolixus.</title>
        <authorList>
            <person name="Patel V."/>
            <person name="Vogel K.J."/>
        </authorList>
    </citation>
    <scope>NUCLEOTIDE SEQUENCE [LARGE SCALE GENOMIC DNA]</scope>
    <source>
        <strain evidence="9 10">ATCC 35071</strain>
    </source>
</reference>
<protein>
    <submittedName>
        <fullName evidence="9">Glycosyltransferase</fullName>
    </submittedName>
</protein>
<gene>
    <name evidence="9" type="ORF">DW322_07460</name>
</gene>
<evidence type="ECO:0000256" key="4">
    <source>
        <dbReference type="ARBA" id="ARBA00022692"/>
    </source>
</evidence>
<dbReference type="EMBL" id="QRCM01000001">
    <property type="protein sequence ID" value="TXG90079.1"/>
    <property type="molecule type" value="Genomic_DNA"/>
</dbReference>
<feature type="compositionally biased region" description="Basic and acidic residues" evidence="7">
    <location>
        <begin position="156"/>
        <end position="172"/>
    </location>
</feature>
<evidence type="ECO:0000256" key="5">
    <source>
        <dbReference type="ARBA" id="ARBA00022989"/>
    </source>
</evidence>
<evidence type="ECO:0000313" key="9">
    <source>
        <dbReference type="EMBL" id="TXG90079.1"/>
    </source>
</evidence>
<dbReference type="Pfam" id="PF13641">
    <property type="entry name" value="Glyco_tranf_2_3"/>
    <property type="match status" value="1"/>
</dbReference>
<feature type="region of interest" description="Disordered" evidence="7">
    <location>
        <begin position="18"/>
        <end position="132"/>
    </location>
</feature>
<keyword evidence="4 8" id="KW-0812">Transmembrane</keyword>
<feature type="transmembrane region" description="Helical" evidence="8">
    <location>
        <begin position="236"/>
        <end position="269"/>
    </location>
</feature>
<keyword evidence="5 8" id="KW-1133">Transmembrane helix</keyword>
<dbReference type="PANTHER" id="PTHR43867">
    <property type="entry name" value="CELLULOSE SYNTHASE CATALYTIC SUBUNIT A [UDP-FORMING]"/>
    <property type="match status" value="1"/>
</dbReference>
<feature type="transmembrane region" description="Helical" evidence="8">
    <location>
        <begin position="631"/>
        <end position="654"/>
    </location>
</feature>
<evidence type="ECO:0000256" key="6">
    <source>
        <dbReference type="ARBA" id="ARBA00023136"/>
    </source>
</evidence>
<keyword evidence="3 9" id="KW-0808">Transferase</keyword>
<feature type="compositionally biased region" description="Basic residues" evidence="7">
    <location>
        <begin position="78"/>
        <end position="98"/>
    </location>
</feature>
<dbReference type="GO" id="GO:0016020">
    <property type="term" value="C:membrane"/>
    <property type="evidence" value="ECO:0007669"/>
    <property type="project" value="UniProtKB-SubCell"/>
</dbReference>
<accession>A0A6P2CBF3</accession>
<evidence type="ECO:0000256" key="3">
    <source>
        <dbReference type="ARBA" id="ARBA00022679"/>
    </source>
</evidence>
<dbReference type="AlphaFoldDB" id="A0A6P2CBF3"/>
<feature type="transmembrane region" description="Helical" evidence="8">
    <location>
        <begin position="598"/>
        <end position="619"/>
    </location>
</feature>
<proteinExistence type="predicted"/>
<feature type="compositionally biased region" description="Low complexity" evidence="7">
    <location>
        <begin position="178"/>
        <end position="189"/>
    </location>
</feature>
<evidence type="ECO:0000256" key="7">
    <source>
        <dbReference type="SAM" id="MobiDB-lite"/>
    </source>
</evidence>
<feature type="transmembrane region" description="Helical" evidence="8">
    <location>
        <begin position="560"/>
        <end position="586"/>
    </location>
</feature>
<comment type="subcellular location">
    <subcellularLocation>
        <location evidence="1">Membrane</location>
        <topology evidence="1">Multi-pass membrane protein</topology>
    </subcellularLocation>
</comment>
<name>A0A6P2CBF3_9NOCA</name>